<dbReference type="Proteomes" id="UP000198284">
    <property type="component" value="Unassembled WGS sequence"/>
</dbReference>
<protein>
    <submittedName>
        <fullName evidence="2">Uncharacterized protein</fullName>
    </submittedName>
</protein>
<reference evidence="2 3" key="1">
    <citation type="submission" date="2017-06" db="EMBL/GenBank/DDBJ databases">
        <authorList>
            <person name="Kim H.J."/>
            <person name="Triplett B.A."/>
        </authorList>
    </citation>
    <scope>NUCLEOTIDE SEQUENCE [LARGE SCALE GENOMIC DNA]</scope>
    <source>
        <strain evidence="2 3">U15</strain>
    </source>
</reference>
<dbReference type="RefSeq" id="WP_176442581.1">
    <property type="nucleotide sequence ID" value="NZ_FZOT01000019.1"/>
</dbReference>
<sequence>MERKHDDRQVAQPAEEEIKKHGDQLQRQVRDAAGGPPQPQGDQQARQTDAPRSDRR</sequence>
<organism evidence="2 3">
    <name type="scientific">Noviherbaspirillum humi</name>
    <dbReference type="NCBI Taxonomy" id="1688639"/>
    <lineage>
        <taxon>Bacteria</taxon>
        <taxon>Pseudomonadati</taxon>
        <taxon>Pseudomonadota</taxon>
        <taxon>Betaproteobacteria</taxon>
        <taxon>Burkholderiales</taxon>
        <taxon>Oxalobacteraceae</taxon>
        <taxon>Noviherbaspirillum</taxon>
    </lineage>
</organism>
<dbReference type="EMBL" id="FZOT01000019">
    <property type="protein sequence ID" value="SNT25458.1"/>
    <property type="molecule type" value="Genomic_DNA"/>
</dbReference>
<gene>
    <name evidence="2" type="ORF">SAMN06265795_11958</name>
</gene>
<feature type="region of interest" description="Disordered" evidence="1">
    <location>
        <begin position="1"/>
        <end position="56"/>
    </location>
</feature>
<name>A0A239L6B5_9BURK</name>
<evidence type="ECO:0000313" key="2">
    <source>
        <dbReference type="EMBL" id="SNT25458.1"/>
    </source>
</evidence>
<feature type="compositionally biased region" description="Low complexity" evidence="1">
    <location>
        <begin position="31"/>
        <end position="47"/>
    </location>
</feature>
<evidence type="ECO:0000256" key="1">
    <source>
        <dbReference type="SAM" id="MobiDB-lite"/>
    </source>
</evidence>
<dbReference type="AlphaFoldDB" id="A0A239L6B5"/>
<keyword evidence="3" id="KW-1185">Reference proteome</keyword>
<evidence type="ECO:0000313" key="3">
    <source>
        <dbReference type="Proteomes" id="UP000198284"/>
    </source>
</evidence>
<accession>A0A239L6B5</accession>
<feature type="compositionally biased region" description="Basic and acidic residues" evidence="1">
    <location>
        <begin position="16"/>
        <end position="30"/>
    </location>
</feature>
<proteinExistence type="predicted"/>